<reference evidence="3" key="2">
    <citation type="journal article" date="2018" name="Plant J.">
        <title>The Sorghum bicolor reference genome: improved assembly, gene annotations, a transcriptome atlas, and signatures of genome organization.</title>
        <authorList>
            <person name="McCormick R.F."/>
            <person name="Truong S.K."/>
            <person name="Sreedasyam A."/>
            <person name="Jenkins J."/>
            <person name="Shu S."/>
            <person name="Sims D."/>
            <person name="Kennedy M."/>
            <person name="Amirebrahimi M."/>
            <person name="Weers B.D."/>
            <person name="McKinley B."/>
            <person name="Mattison A."/>
            <person name="Morishige D.T."/>
            <person name="Grimwood J."/>
            <person name="Schmutz J."/>
            <person name="Mullet J.E."/>
        </authorList>
    </citation>
    <scope>NUCLEOTIDE SEQUENCE [LARGE SCALE GENOMIC DNA]</scope>
    <source>
        <strain evidence="3">cv. BTx623</strain>
    </source>
</reference>
<dbReference type="AlphaFoldDB" id="A0A1W0VXM5"/>
<feature type="compositionally biased region" description="Low complexity" evidence="1">
    <location>
        <begin position="141"/>
        <end position="152"/>
    </location>
</feature>
<feature type="region of interest" description="Disordered" evidence="1">
    <location>
        <begin position="81"/>
        <end position="231"/>
    </location>
</feature>
<name>A0A1W0VXM5_SORBI</name>
<dbReference type="FunCoup" id="A0A1W0VXM5">
    <property type="interactions" value="216"/>
</dbReference>
<organism evidence="2 3">
    <name type="scientific">Sorghum bicolor</name>
    <name type="common">Sorghum</name>
    <name type="synonym">Sorghum vulgare</name>
    <dbReference type="NCBI Taxonomy" id="4558"/>
    <lineage>
        <taxon>Eukaryota</taxon>
        <taxon>Viridiplantae</taxon>
        <taxon>Streptophyta</taxon>
        <taxon>Embryophyta</taxon>
        <taxon>Tracheophyta</taxon>
        <taxon>Spermatophyta</taxon>
        <taxon>Magnoliopsida</taxon>
        <taxon>Liliopsida</taxon>
        <taxon>Poales</taxon>
        <taxon>Poaceae</taxon>
        <taxon>PACMAD clade</taxon>
        <taxon>Panicoideae</taxon>
        <taxon>Andropogonodae</taxon>
        <taxon>Andropogoneae</taxon>
        <taxon>Sorghinae</taxon>
        <taxon>Sorghum</taxon>
    </lineage>
</organism>
<protein>
    <submittedName>
        <fullName evidence="2">Uncharacterized protein</fullName>
    </submittedName>
</protein>
<dbReference type="Proteomes" id="UP000000768">
    <property type="component" value="Chromosome 3"/>
</dbReference>
<reference evidence="2 3" key="1">
    <citation type="journal article" date="2009" name="Nature">
        <title>The Sorghum bicolor genome and the diversification of grasses.</title>
        <authorList>
            <person name="Paterson A.H."/>
            <person name="Bowers J.E."/>
            <person name="Bruggmann R."/>
            <person name="Dubchak I."/>
            <person name="Grimwood J."/>
            <person name="Gundlach H."/>
            <person name="Haberer G."/>
            <person name="Hellsten U."/>
            <person name="Mitros T."/>
            <person name="Poliakov A."/>
            <person name="Schmutz J."/>
            <person name="Spannagl M."/>
            <person name="Tang H."/>
            <person name="Wang X."/>
            <person name="Wicker T."/>
            <person name="Bharti A.K."/>
            <person name="Chapman J."/>
            <person name="Feltus F.A."/>
            <person name="Gowik U."/>
            <person name="Grigoriev I.V."/>
            <person name="Lyons E."/>
            <person name="Maher C.A."/>
            <person name="Martis M."/>
            <person name="Narechania A."/>
            <person name="Otillar R.P."/>
            <person name="Penning B.W."/>
            <person name="Salamov A.A."/>
            <person name="Wang Y."/>
            <person name="Zhang L."/>
            <person name="Carpita N.C."/>
            <person name="Freeling M."/>
            <person name="Gingle A.R."/>
            <person name="Hash C.T."/>
            <person name="Keller B."/>
            <person name="Klein P."/>
            <person name="Kresovich S."/>
            <person name="McCann M.C."/>
            <person name="Ming R."/>
            <person name="Peterson D.G."/>
            <person name="Mehboob-ur-Rahman"/>
            <person name="Ware D."/>
            <person name="Westhoff P."/>
            <person name="Mayer K.F."/>
            <person name="Messing J."/>
            <person name="Rokhsar D.S."/>
        </authorList>
    </citation>
    <scope>NUCLEOTIDE SEQUENCE [LARGE SCALE GENOMIC DNA]</scope>
    <source>
        <strain evidence="3">cv. BTx623</strain>
    </source>
</reference>
<dbReference type="PANTHER" id="PTHR33437:SF2">
    <property type="entry name" value="OS06G0361200 PROTEIN"/>
    <property type="match status" value="1"/>
</dbReference>
<keyword evidence="3" id="KW-1185">Reference proteome</keyword>
<evidence type="ECO:0000313" key="3">
    <source>
        <dbReference type="Proteomes" id="UP000000768"/>
    </source>
</evidence>
<gene>
    <name evidence="2" type="ORF">SORBI_3003G169966</name>
</gene>
<accession>A0A1W0VXM5</accession>
<proteinExistence type="predicted"/>
<dbReference type="PANTHER" id="PTHR33437">
    <property type="entry name" value="OS06G0361200 PROTEIN"/>
    <property type="match status" value="1"/>
</dbReference>
<dbReference type="InParanoid" id="A0A1W0VXM5"/>
<dbReference type="OMA" id="SECATSW"/>
<dbReference type="EMBL" id="CM000762">
    <property type="protein sequence ID" value="OQU86888.1"/>
    <property type="molecule type" value="Genomic_DNA"/>
</dbReference>
<feature type="compositionally biased region" description="Basic and acidic residues" evidence="1">
    <location>
        <begin position="199"/>
        <end position="211"/>
    </location>
</feature>
<sequence length="483" mass="52008">MAGRVQEFITIRIGSLWVDVPMGPAQVSNGASSLNTTAASPAVVAHGQEVNSKPEEGFTPVMSKAAKRRARRTAAKARMAASSECATSWRKAVPTSSVAPSSSKPKGVKPSSSKIAPSFCPTTLGEWPIRAKKAPSPKPTSPRASSASTPKTKGAMPSSATPAPSILGAPPMKVTSTTSPPPPSRGIVLRGPPQCPRSNNKEKIKVVEEKHHSHKGKAMATGDSTSSTDSDSSIKSQLWVEAPEFIPTLVYNSSNDQPKHELRWQGIHLSLNDIRKGHEDPTVTLFDPISSEVAPFWPSIQDSISPKCRRRKQRNIHDAWVNFNNSSDSMTNVQQSYCERSSEATKYQSPPGCCSIADSKCRRAAVVAAQTREAVPGCWIAITIHHHPKQSAVRLPTGHPKYITVRLPPVSSTRTPAPRRIGRLPAEARCPEQGGNPSSFGIFGLSFRENQGAPLLSLYLSSGFLQLHRPSGKLGQRGWFLHG</sequence>
<evidence type="ECO:0000256" key="1">
    <source>
        <dbReference type="SAM" id="MobiDB-lite"/>
    </source>
</evidence>
<evidence type="ECO:0000313" key="2">
    <source>
        <dbReference type="EMBL" id="OQU86888.1"/>
    </source>
</evidence>
<dbReference type="Gramene" id="OQU86888">
    <property type="protein sequence ID" value="OQU86888"/>
    <property type="gene ID" value="SORBI_3003G169966"/>
</dbReference>
<feature type="compositionally biased region" description="Low complexity" evidence="1">
    <location>
        <begin position="91"/>
        <end position="114"/>
    </location>
</feature>